<reference evidence="7" key="1">
    <citation type="submission" date="2018-05" db="EMBL/GenBank/DDBJ databases">
        <authorList>
            <person name="Lanie J.A."/>
            <person name="Ng W.-L."/>
            <person name="Kazmierczak K.M."/>
            <person name="Andrzejewski T.M."/>
            <person name="Davidsen T.M."/>
            <person name="Wayne K.J."/>
            <person name="Tettelin H."/>
            <person name="Glass J.I."/>
            <person name="Rusch D."/>
            <person name="Podicherti R."/>
            <person name="Tsui H.-C.T."/>
            <person name="Winkler M.E."/>
        </authorList>
    </citation>
    <scope>NUCLEOTIDE SEQUENCE</scope>
</reference>
<evidence type="ECO:0000259" key="6">
    <source>
        <dbReference type="PROSITE" id="PS51387"/>
    </source>
</evidence>
<dbReference type="SUPFAM" id="SSF55103">
    <property type="entry name" value="FAD-linked oxidases, C-terminal domain"/>
    <property type="match status" value="1"/>
</dbReference>
<dbReference type="Pfam" id="PF02913">
    <property type="entry name" value="FAD-oxidase_C"/>
    <property type="match status" value="1"/>
</dbReference>
<proteinExistence type="inferred from homology"/>
<gene>
    <name evidence="7" type="ORF">METZ01_LOCUS19052</name>
</gene>
<dbReference type="InterPro" id="IPR051264">
    <property type="entry name" value="FAD-oxidored/transferase_4"/>
</dbReference>
<dbReference type="InterPro" id="IPR016167">
    <property type="entry name" value="FAD-bd_PCMH_sub1"/>
</dbReference>
<dbReference type="FunFam" id="1.10.45.10:FF:000001">
    <property type="entry name" value="D-lactate dehydrogenase mitochondrial"/>
    <property type="match status" value="1"/>
</dbReference>
<dbReference type="InterPro" id="IPR016164">
    <property type="entry name" value="FAD-linked_Oxase-like_C"/>
</dbReference>
<evidence type="ECO:0000313" key="7">
    <source>
        <dbReference type="EMBL" id="SUZ66198.1"/>
    </source>
</evidence>
<dbReference type="GO" id="GO:0016491">
    <property type="term" value="F:oxidoreductase activity"/>
    <property type="evidence" value="ECO:0007669"/>
    <property type="project" value="UniProtKB-KW"/>
</dbReference>
<dbReference type="AlphaFoldDB" id="A0A381PIG7"/>
<keyword evidence="5" id="KW-0560">Oxidoreductase</keyword>
<dbReference type="Gene3D" id="3.30.43.10">
    <property type="entry name" value="Uridine Diphospho-n-acetylenolpyruvylglucosamine Reductase, domain 2"/>
    <property type="match status" value="1"/>
</dbReference>
<dbReference type="InterPro" id="IPR004113">
    <property type="entry name" value="FAD-bd_oxidored_4_C"/>
</dbReference>
<dbReference type="InterPro" id="IPR016171">
    <property type="entry name" value="Vanillyl_alc_oxidase_C-sub2"/>
</dbReference>
<dbReference type="Gene3D" id="3.30.70.2190">
    <property type="match status" value="1"/>
</dbReference>
<accession>A0A381PIG7</accession>
<keyword evidence="3" id="KW-0285">Flavoprotein</keyword>
<protein>
    <recommendedName>
        <fullName evidence="6">FAD-binding PCMH-type domain-containing protein</fullName>
    </recommendedName>
</protein>
<dbReference type="InterPro" id="IPR006094">
    <property type="entry name" value="Oxid_FAD_bind_N"/>
</dbReference>
<evidence type="ECO:0000256" key="4">
    <source>
        <dbReference type="ARBA" id="ARBA00022827"/>
    </source>
</evidence>
<evidence type="ECO:0000256" key="1">
    <source>
        <dbReference type="ARBA" id="ARBA00001974"/>
    </source>
</evidence>
<evidence type="ECO:0000256" key="2">
    <source>
        <dbReference type="ARBA" id="ARBA00008000"/>
    </source>
</evidence>
<keyword evidence="4" id="KW-0274">FAD</keyword>
<comment type="similarity">
    <text evidence="2">Belongs to the FAD-binding oxidoreductase/transferase type 4 family.</text>
</comment>
<dbReference type="GO" id="GO:0022904">
    <property type="term" value="P:respiratory electron transport chain"/>
    <property type="evidence" value="ECO:0007669"/>
    <property type="project" value="TreeGrafter"/>
</dbReference>
<dbReference type="PANTHER" id="PTHR43716">
    <property type="entry name" value="D-2-HYDROXYGLUTARATE DEHYDROGENASE, MITOCHONDRIAL"/>
    <property type="match status" value="1"/>
</dbReference>
<dbReference type="GO" id="GO:0071949">
    <property type="term" value="F:FAD binding"/>
    <property type="evidence" value="ECO:0007669"/>
    <property type="project" value="InterPro"/>
</dbReference>
<dbReference type="InterPro" id="IPR016169">
    <property type="entry name" value="FAD-bd_PCMH_sub2"/>
</dbReference>
<dbReference type="Gene3D" id="3.30.465.10">
    <property type="match status" value="1"/>
</dbReference>
<comment type="cofactor">
    <cofactor evidence="1">
        <name>FAD</name>
        <dbReference type="ChEBI" id="CHEBI:57692"/>
    </cofactor>
</comment>
<name>A0A381PIG7_9ZZZZ</name>
<dbReference type="PROSITE" id="PS51387">
    <property type="entry name" value="FAD_PCMH"/>
    <property type="match status" value="1"/>
</dbReference>
<dbReference type="InterPro" id="IPR036318">
    <property type="entry name" value="FAD-bd_PCMH-like_sf"/>
</dbReference>
<organism evidence="7">
    <name type="scientific">marine metagenome</name>
    <dbReference type="NCBI Taxonomy" id="408172"/>
    <lineage>
        <taxon>unclassified sequences</taxon>
        <taxon>metagenomes</taxon>
        <taxon>ecological metagenomes</taxon>
    </lineage>
</organism>
<evidence type="ECO:0000256" key="5">
    <source>
        <dbReference type="ARBA" id="ARBA00023002"/>
    </source>
</evidence>
<evidence type="ECO:0000256" key="3">
    <source>
        <dbReference type="ARBA" id="ARBA00022630"/>
    </source>
</evidence>
<feature type="domain" description="FAD-binding PCMH-type" evidence="6">
    <location>
        <begin position="45"/>
        <end position="224"/>
    </location>
</feature>
<sequence length="473" mass="52186">MRRYRVVGRNGMGDLLVQLENVVGPGGVLTGDDVHSRASGIWRSDGIKASAIVRPRNTKEVSQILRICNEMSQSVVPHGGLTGLVESAITETEDVALSLERMDQVEEINVVDRTITVESGVILQTVQEVAENSGLMYPLDIGARGSSTVGGNIATNAGGNRVLRYGMTRDMVLGLEAVLADGTVVSSMNEMIKNNAGYDLKQLFIGTEGSLGVVTRAVLRLREQPRSQETLLVAVDQFEQLPELLKIIDGKLGGTLSAFEVMWNEFYRLVTTEPAQQKPPLDQTYPYYVLIEAMGGDSETDRARLESALTEVFEAGLVQDAVLAENEAQRRELWAMRDDVEQVNRFEPVFIYDVSMRISKMHDYVDEVNRRLAASFGEYQNFTFGHIGDGNIHFAISAGTDSEAHHEVNCCVYEPLRSIRGSVSAEHGVGLEKKRYLDISRTDEEVHLMRSLKTALDPKGILNPGKIFDVHAV</sequence>
<dbReference type="EMBL" id="UINC01000978">
    <property type="protein sequence ID" value="SUZ66198.1"/>
    <property type="molecule type" value="Genomic_DNA"/>
</dbReference>
<dbReference type="Gene3D" id="3.30.70.2740">
    <property type="match status" value="1"/>
</dbReference>
<dbReference type="Pfam" id="PF01565">
    <property type="entry name" value="FAD_binding_4"/>
    <property type="match status" value="1"/>
</dbReference>
<dbReference type="InterPro" id="IPR016166">
    <property type="entry name" value="FAD-bd_PCMH"/>
</dbReference>
<dbReference type="SUPFAM" id="SSF56176">
    <property type="entry name" value="FAD-binding/transporter-associated domain-like"/>
    <property type="match status" value="1"/>
</dbReference>
<dbReference type="Gene3D" id="1.10.45.10">
    <property type="entry name" value="Vanillyl-alcohol Oxidase, Chain A, domain 4"/>
    <property type="match status" value="1"/>
</dbReference>
<dbReference type="PANTHER" id="PTHR43716:SF1">
    <property type="entry name" value="D-2-HYDROXYGLUTARATE DEHYDROGENASE, MITOCHONDRIAL"/>
    <property type="match status" value="1"/>
</dbReference>